<dbReference type="AlphaFoldDB" id="A0A142CLN7"/>
<organism evidence="2">
    <name type="scientific">Shigella dysenteriae</name>
    <dbReference type="NCBI Taxonomy" id="622"/>
    <lineage>
        <taxon>Bacteria</taxon>
        <taxon>Pseudomonadati</taxon>
        <taxon>Pseudomonadota</taxon>
        <taxon>Gammaproteobacteria</taxon>
        <taxon>Enterobacterales</taxon>
        <taxon>Enterobacteriaceae</taxon>
        <taxon>Shigella</taxon>
    </lineage>
</organism>
<keyword evidence="1" id="KW-0472">Membrane</keyword>
<evidence type="ECO:0000256" key="1">
    <source>
        <dbReference type="SAM" id="Phobius"/>
    </source>
</evidence>
<proteinExistence type="predicted"/>
<sequence>MVWQEAAQLPGIYKMGYRFAGLRPVSIVTHMIFLCVAFHAAFAA</sequence>
<keyword evidence="1" id="KW-1133">Transmembrane helix</keyword>
<name>A0A142CLN7_SHIDY</name>
<keyword evidence="2" id="KW-0614">Plasmid</keyword>
<accession>A0A142CLN7</accession>
<protein>
    <submittedName>
        <fullName evidence="2">Uncharacterized protein</fullName>
    </submittedName>
</protein>
<reference evidence="2" key="1">
    <citation type="journal article" date="2016" name="Nat. Microbiol.">
        <title>Global phylogeography and evolutionary history of Shigella dysenteriae type 1.</title>
        <authorList>
            <person name="Njamkepo E."/>
            <person name="Fawal N."/>
            <person name="Tran-Dien A."/>
            <person name="Hawkey J."/>
            <person name="Strockbine N."/>
            <person name="Jenkins C."/>
            <person name="Talukder K.A."/>
            <person name="Bercion R."/>
            <person name="Kuleshov K."/>
            <person name="Kolinska R."/>
            <person name="Russell J.E."/>
            <person name="Kaftyreva L."/>
            <person name="Accou-Demartin M."/>
            <person name="Karas A."/>
            <person name="Vandenberg O."/>
            <person name="Mather A.E."/>
            <person name="Mason C.J."/>
            <person name="Page A.J."/>
            <person name="Ramamurthy T."/>
            <person name="Bizet C."/>
            <person name="Gamian A."/>
            <person name="Carle I."/>
            <person name="Sow A.G."/>
            <person name="Bouchier C."/>
            <person name="Wester A.L."/>
            <person name="Lejay-Collin M."/>
            <person name="Fonkoua M.C."/>
            <person name="Hello S.L."/>
            <person name="Blaser M.J."/>
            <person name="Jernberg C."/>
            <person name="Ruckly C."/>
            <person name="Merens A."/>
            <person name="Page A.L."/>
            <person name="Aslett M."/>
            <person name="Roggentin P."/>
            <person name="Fruth A."/>
            <person name="Denamur E."/>
            <person name="Venkatesan M."/>
            <person name="Bercovier H."/>
            <person name="Bodhidatta L."/>
            <person name="Chiou C.S."/>
            <person name="Clermont D."/>
            <person name="Colonna B."/>
            <person name="Egorova S."/>
            <person name="Pazhani G.P."/>
            <person name="Ezernitchi A.V."/>
            <person name="Guigon G."/>
            <person name="Harris S.R."/>
            <person name="Izumiya H."/>
            <person name="Korzeniowska-Kowal A."/>
            <person name="Lutynska A."/>
            <person name="Gouali M."/>
            <person name="Grimont F."/>
            <person name="Langendorf C."/>
            <person name="Marejkova M."/>
            <person name="Peterson L.A."/>
            <person name="Perez-Perez G."/>
            <person name="Ngandjio A."/>
            <person name="Podkolzin A."/>
            <person name="Souche E."/>
            <person name="Makarova M."/>
            <person name="Shipulin G.A."/>
            <person name="Ye C."/>
            <person name="Zemlickova H."/>
            <person name="Herpay M."/>
            <person name="Grimont P.A."/>
            <person name="Parkhill J."/>
            <person name="Sansonetti P."/>
            <person name="Holt K.E."/>
            <person name="Brisse S."/>
            <person name="Thomson N.R."/>
            <person name="Weill F.X."/>
        </authorList>
    </citation>
    <scope>NUCLEOTIDE SEQUENCE</scope>
    <source>
        <strain evidence="2">80-547</strain>
        <plasmid evidence="2">p80-547</plasmid>
    </source>
</reference>
<dbReference type="EMBL" id="KT754160">
    <property type="protein sequence ID" value="AMQ11482.1"/>
    <property type="molecule type" value="Genomic_DNA"/>
</dbReference>
<evidence type="ECO:0000313" key="2">
    <source>
        <dbReference type="EMBL" id="AMQ11482.1"/>
    </source>
</evidence>
<keyword evidence="1" id="KW-0812">Transmembrane</keyword>
<geneLocation type="plasmid" evidence="2">
    <name>p80-547</name>
</geneLocation>
<feature type="transmembrane region" description="Helical" evidence="1">
    <location>
        <begin position="21"/>
        <end position="42"/>
    </location>
</feature>